<protein>
    <submittedName>
        <fullName evidence="1">Uncharacterized protein</fullName>
    </submittedName>
</protein>
<gene>
    <name evidence="1" type="ORF">DSO57_1021058</name>
</gene>
<evidence type="ECO:0000313" key="2">
    <source>
        <dbReference type="Proteomes" id="UP001165960"/>
    </source>
</evidence>
<accession>A0ACC2T3Q3</accession>
<dbReference type="Proteomes" id="UP001165960">
    <property type="component" value="Unassembled WGS sequence"/>
</dbReference>
<organism evidence="1 2">
    <name type="scientific">Entomophthora muscae</name>
    <dbReference type="NCBI Taxonomy" id="34485"/>
    <lineage>
        <taxon>Eukaryota</taxon>
        <taxon>Fungi</taxon>
        <taxon>Fungi incertae sedis</taxon>
        <taxon>Zoopagomycota</taxon>
        <taxon>Entomophthoromycotina</taxon>
        <taxon>Entomophthoromycetes</taxon>
        <taxon>Entomophthorales</taxon>
        <taxon>Entomophthoraceae</taxon>
        <taxon>Entomophthora</taxon>
    </lineage>
</organism>
<comment type="caution">
    <text evidence="1">The sequence shown here is derived from an EMBL/GenBank/DDBJ whole genome shotgun (WGS) entry which is preliminary data.</text>
</comment>
<proteinExistence type="predicted"/>
<keyword evidence="2" id="KW-1185">Reference proteome</keyword>
<dbReference type="EMBL" id="QTSX02003651">
    <property type="protein sequence ID" value="KAJ9069192.1"/>
    <property type="molecule type" value="Genomic_DNA"/>
</dbReference>
<name>A0ACC2T3Q3_9FUNG</name>
<evidence type="ECO:0000313" key="1">
    <source>
        <dbReference type="EMBL" id="KAJ9069192.1"/>
    </source>
</evidence>
<sequence>MLADVHPSSGSLIRACQPGIHLGPELLYPTRSRPSRTLGEAYGGPSESINCFAGTFCQVGWLYLAQLASDQSSGNLVTLSYPTPSVSPAGQ</sequence>
<reference evidence="1" key="1">
    <citation type="submission" date="2022-04" db="EMBL/GenBank/DDBJ databases">
        <title>Genome of the entomopathogenic fungus Entomophthora muscae.</title>
        <authorList>
            <person name="Elya C."/>
            <person name="Lovett B.R."/>
            <person name="Lee E."/>
            <person name="Macias A.M."/>
            <person name="Hajek A.E."/>
            <person name="De Bivort B.L."/>
            <person name="Kasson M.T."/>
            <person name="De Fine Licht H.H."/>
            <person name="Stajich J.E."/>
        </authorList>
    </citation>
    <scope>NUCLEOTIDE SEQUENCE</scope>
    <source>
        <strain evidence="1">Berkeley</strain>
    </source>
</reference>